<evidence type="ECO:0000256" key="4">
    <source>
        <dbReference type="SAM" id="MobiDB-lite"/>
    </source>
</evidence>
<keyword evidence="2" id="KW-0808">Transferase</keyword>
<evidence type="ECO:0000256" key="2">
    <source>
        <dbReference type="ARBA" id="ARBA00022679"/>
    </source>
</evidence>
<evidence type="ECO:0000313" key="6">
    <source>
        <dbReference type="EMBL" id="MDA3730195.1"/>
    </source>
</evidence>
<dbReference type="InterPro" id="IPR054170">
    <property type="entry name" value="RlmL_1st"/>
</dbReference>
<dbReference type="Pfam" id="PF02926">
    <property type="entry name" value="THUMP"/>
    <property type="match status" value="1"/>
</dbReference>
<evidence type="ECO:0000256" key="1">
    <source>
        <dbReference type="ARBA" id="ARBA00022603"/>
    </source>
</evidence>
<proteinExistence type="predicted"/>
<dbReference type="InterPro" id="IPR029063">
    <property type="entry name" value="SAM-dependent_MTases_sf"/>
</dbReference>
<protein>
    <submittedName>
        <fullName evidence="6">Class I SAM-dependent RNA methyltransferase</fullName>
    </submittedName>
</protein>
<keyword evidence="1 6" id="KW-0489">Methyltransferase</keyword>
<feature type="compositionally biased region" description="Basic and acidic residues" evidence="4">
    <location>
        <begin position="377"/>
        <end position="396"/>
    </location>
</feature>
<sequence length="396" mass="44531">MKTFELIATSTFGIESVVRHEVEELGYEINEVADGKITYIGDVEAIVLSNLWLRSADRVLLKMGEFKALTFETLFNETAAIPWEKWITPDAKFTVNGKSVKSALFSISDCQSIVKKAIVTRLQKVYGIEWFEETGPSYTVQVSLLKDIATLTIDTTGNEGLHKRGYRVSTVEAPIKETLAAALLQISYWQKGRILYDPCCGSGTFAIEAAMMAKNIAPGLNRSFASCAWPQVPRKLWQELREEARDQMDQKGNPIIYASDINRNAILAARENAEAAGVGECIQFFAKPIHKTSLPHGDYGVVICNPPYGERISTSQELPRLHKDLRTLIDSNETWSFYAVTSAPDFEKDFGKRANKNRKLFNGRIPVKFYQYFGPRPPKDGENFKVVEPNEKQPIE</sequence>
<name>A0AA42DJU3_9FIRM</name>
<dbReference type="GO" id="GO:0070043">
    <property type="term" value="F:rRNA (guanine-N7-)-methyltransferase activity"/>
    <property type="evidence" value="ECO:0007669"/>
    <property type="project" value="TreeGrafter"/>
</dbReference>
<dbReference type="Gene3D" id="3.30.2130.30">
    <property type="match status" value="1"/>
</dbReference>
<dbReference type="GO" id="GO:0003723">
    <property type="term" value="F:RNA binding"/>
    <property type="evidence" value="ECO:0007669"/>
    <property type="project" value="UniProtKB-UniRule"/>
</dbReference>
<keyword evidence="7" id="KW-1185">Reference proteome</keyword>
<dbReference type="InterPro" id="IPR002052">
    <property type="entry name" value="DNA_methylase_N6_adenine_CS"/>
</dbReference>
<accession>A0AA42DJU3</accession>
<feature type="region of interest" description="Disordered" evidence="4">
    <location>
        <begin position="376"/>
        <end position="396"/>
    </location>
</feature>
<dbReference type="PANTHER" id="PTHR47313">
    <property type="entry name" value="RIBOSOMAL RNA LARGE SUBUNIT METHYLTRANSFERASE K/L"/>
    <property type="match status" value="1"/>
</dbReference>
<dbReference type="InterPro" id="IPR004114">
    <property type="entry name" value="THUMP_dom"/>
</dbReference>
<dbReference type="Pfam" id="PF01170">
    <property type="entry name" value="UPF0020"/>
    <property type="match status" value="1"/>
</dbReference>
<dbReference type="AlphaFoldDB" id="A0AA42DJU3"/>
<dbReference type="EMBL" id="JAQIFT010000010">
    <property type="protein sequence ID" value="MDA3730195.1"/>
    <property type="molecule type" value="Genomic_DNA"/>
</dbReference>
<dbReference type="RefSeq" id="WP_053984721.1">
    <property type="nucleotide sequence ID" value="NZ_JAQIFT010000010.1"/>
</dbReference>
<evidence type="ECO:0000259" key="5">
    <source>
        <dbReference type="PROSITE" id="PS51165"/>
    </source>
</evidence>
<gene>
    <name evidence="6" type="ORF">PBV87_01520</name>
</gene>
<dbReference type="CDD" id="cd11715">
    <property type="entry name" value="THUMP_AdoMetMT"/>
    <property type="match status" value="1"/>
</dbReference>
<feature type="domain" description="THUMP" evidence="5">
    <location>
        <begin position="45"/>
        <end position="155"/>
    </location>
</feature>
<dbReference type="InterPro" id="IPR000241">
    <property type="entry name" value="RlmKL-like_Mtase"/>
</dbReference>
<comment type="caution">
    <text evidence="6">The sequence shown here is derived from an EMBL/GenBank/DDBJ whole genome shotgun (WGS) entry which is preliminary data.</text>
</comment>
<reference evidence="6" key="1">
    <citation type="journal article" date="2023" name="Int. J. Syst. Evol. Microbiol.">
        <title>&lt;i&gt;Holtiella tumoricola&lt;/i&gt; gen. nov. sp. nov., isolated from a human clinical sample.</title>
        <authorList>
            <person name="Allen-Vercoe E."/>
            <person name="Daigneault M.C."/>
            <person name="Vancuren S.J."/>
            <person name="Cochrane K."/>
            <person name="O'Neal L.L."/>
            <person name="Sankaranarayanan K."/>
            <person name="Lawson P.A."/>
        </authorList>
    </citation>
    <scope>NUCLEOTIDE SEQUENCE</scope>
    <source>
        <strain evidence="6">CC70A</strain>
    </source>
</reference>
<dbReference type="SUPFAM" id="SSF53335">
    <property type="entry name" value="S-adenosyl-L-methionine-dependent methyltransferases"/>
    <property type="match status" value="1"/>
</dbReference>
<dbReference type="Proteomes" id="UP001169242">
    <property type="component" value="Unassembled WGS sequence"/>
</dbReference>
<dbReference type="Pfam" id="PF22020">
    <property type="entry name" value="RlmL_1st"/>
    <property type="match status" value="1"/>
</dbReference>
<organism evidence="6 7">
    <name type="scientific">Holtiella tumoricola</name>
    <dbReference type="NCBI Taxonomy" id="3018743"/>
    <lineage>
        <taxon>Bacteria</taxon>
        <taxon>Bacillati</taxon>
        <taxon>Bacillota</taxon>
        <taxon>Clostridia</taxon>
        <taxon>Lachnospirales</taxon>
        <taxon>Cellulosilyticaceae</taxon>
        <taxon>Holtiella</taxon>
    </lineage>
</organism>
<keyword evidence="3" id="KW-0694">RNA-binding</keyword>
<evidence type="ECO:0000256" key="3">
    <source>
        <dbReference type="PROSITE-ProRule" id="PRU00529"/>
    </source>
</evidence>
<dbReference type="GO" id="GO:0008990">
    <property type="term" value="F:rRNA (guanine-N2-)-methyltransferase activity"/>
    <property type="evidence" value="ECO:0007669"/>
    <property type="project" value="TreeGrafter"/>
</dbReference>
<evidence type="ECO:0000313" key="7">
    <source>
        <dbReference type="Proteomes" id="UP001169242"/>
    </source>
</evidence>
<dbReference type="Gene3D" id="3.40.50.150">
    <property type="entry name" value="Vaccinia Virus protein VP39"/>
    <property type="match status" value="1"/>
</dbReference>
<dbReference type="SMART" id="SM00981">
    <property type="entry name" value="THUMP"/>
    <property type="match status" value="1"/>
</dbReference>
<dbReference type="PRINTS" id="PR00507">
    <property type="entry name" value="N12N6MTFRASE"/>
</dbReference>
<dbReference type="PANTHER" id="PTHR47313:SF1">
    <property type="entry name" value="RIBOSOMAL RNA LARGE SUBUNIT METHYLTRANSFERASE K_L"/>
    <property type="match status" value="1"/>
</dbReference>
<dbReference type="PROSITE" id="PS00092">
    <property type="entry name" value="N6_MTASE"/>
    <property type="match status" value="1"/>
</dbReference>
<dbReference type="PROSITE" id="PS51165">
    <property type="entry name" value="THUMP"/>
    <property type="match status" value="1"/>
</dbReference>